<gene>
    <name evidence="2" type="ORF">ECU04_0670</name>
</gene>
<keyword evidence="2" id="KW-0418">Kinase</keyword>
<dbReference type="EMBL" id="KC513606">
    <property type="protein sequence ID" value="AGE95257.1"/>
    <property type="molecule type" value="Genomic_DNA"/>
</dbReference>
<evidence type="ECO:0000256" key="1">
    <source>
        <dbReference type="SAM" id="Phobius"/>
    </source>
</evidence>
<evidence type="ECO:0000313" key="2">
    <source>
        <dbReference type="EMBL" id="AGE95257.1"/>
    </source>
</evidence>
<sequence length="317" mass="35392">MFHPRAACFYLFPLPQNSMKTLLLCGAPLDIVDFMVGTVALEAHGKSFGALERYVVMAILKHIERKLWIGSPLLGVKYTITTGAYKPLLTKISECLAIVDIPGYILHVLDEIRQAPYAFVEIGCILLACLLAQVLLLRSPCTNLKRKTFHLFAFLVFYKEHRVSFLLAEGLLLFMSLLSSCRYTNSLLRPFFSRNDKGRTLLSPIYLLSACMYPRLFIEDVEYVSALISICFQDSAASIAGKWFGVTEKSIQGAIAGVISGTVVYFALYGRIDMLPFFIFAGSVEYLVPINDNITIPLFAVLYFQAPEKACFSSIPS</sequence>
<feature type="transmembrane region" description="Helical" evidence="1">
    <location>
        <begin position="251"/>
        <end position="269"/>
    </location>
</feature>
<dbReference type="AlphaFoldDB" id="M1K7M3"/>
<feature type="transmembrane region" description="Helical" evidence="1">
    <location>
        <begin position="117"/>
        <end position="137"/>
    </location>
</feature>
<keyword evidence="1" id="KW-0812">Transmembrane</keyword>
<proteinExistence type="predicted"/>
<protein>
    <submittedName>
        <fullName evidence="2">Dolichol kinase</fullName>
    </submittedName>
</protein>
<accession>M1K7M3</accession>
<keyword evidence="1" id="KW-0472">Membrane</keyword>
<name>M1K7M3_ENCCN</name>
<dbReference type="VEuPathDB" id="MicrosporidiaDB:AEWR_040590"/>
<dbReference type="VEuPathDB" id="MicrosporidiaDB:AEWQ_040590"/>
<dbReference type="VEuPathDB" id="MicrosporidiaDB:M970_040590"/>
<dbReference type="VEuPathDB" id="MicrosporidiaDB:ECU04_0670"/>
<dbReference type="VEuPathDB" id="MicrosporidiaDB:AEWD_040600"/>
<keyword evidence="1" id="KW-1133">Transmembrane helix</keyword>
<dbReference type="GO" id="GO:0016301">
    <property type="term" value="F:kinase activity"/>
    <property type="evidence" value="ECO:0007669"/>
    <property type="project" value="UniProtKB-KW"/>
</dbReference>
<reference evidence="2" key="1">
    <citation type="journal article" date="2013" name="Eukaryot. Cell">
        <title>Extremely Reduced Levels of Heterozygosity in the Vertebrate Pathogen Encephalitozoon cuniculi.</title>
        <authorList>
            <person name="Selman M."/>
            <person name="Sak B."/>
            <person name="Kvac M."/>
            <person name="Farinelli L."/>
            <person name="Weiss L.M."/>
            <person name="Corradi N."/>
        </authorList>
    </citation>
    <scope>NUCLEOTIDE SEQUENCE</scope>
</reference>
<keyword evidence="2" id="KW-0808">Transferase</keyword>
<organism evidence="2">
    <name type="scientific">Encephalitozoon cuniculi</name>
    <name type="common">Microsporidian parasite</name>
    <dbReference type="NCBI Taxonomy" id="6035"/>
    <lineage>
        <taxon>Eukaryota</taxon>
        <taxon>Fungi</taxon>
        <taxon>Fungi incertae sedis</taxon>
        <taxon>Microsporidia</taxon>
        <taxon>Unikaryonidae</taxon>
        <taxon>Encephalitozoon</taxon>
    </lineage>
</organism>